<sequence>MAVVDPVFRIAPTTQNYDWGKIGNDSKVAQFASGAEISGFTLKESAPYAELWMGTHPKSPSGVLGSDQTLPEYLAAHPQLMGDHIPKRFDTANGNLPFLFKVLAIGKALSIQTHPDKKTAEELHAAQPTVYTDPNHKPEMALALTSFKALCGFRPLPQIASYLKSVPEFRSLIPSVVVEQFLGIFPSATVPEQKGALRALFAALMTAEVPKIKEELAKLITRYQSGGATETEKDVKDLVLTLNEQFPGDIGVFCSFVLNYVSMEPGEAIFLGAGEPHAYVSGDIMECMANSDNVIRAGLTPKQKDIPNLVSGLTYIAAPPTNHMVKPTKFSQSTLSYDPPIPDFTVLEVKVRKGEVESHKAIHGPSIAIVVEGTGSVEWQNGEKSLQLSTGNVVFLGAEVAVEFKGVSEGNFTVYRAFVE</sequence>
<dbReference type="Proteomes" id="UP000790709">
    <property type="component" value="Unassembled WGS sequence"/>
</dbReference>
<gene>
    <name evidence="1" type="ORF">BV22DRAFT_1086367</name>
</gene>
<name>A0ACB8BN55_9AGAM</name>
<comment type="caution">
    <text evidence="1">The sequence shown here is derived from an EMBL/GenBank/DDBJ whole genome shotgun (WGS) entry which is preliminary data.</text>
</comment>
<evidence type="ECO:0000313" key="2">
    <source>
        <dbReference type="Proteomes" id="UP000790709"/>
    </source>
</evidence>
<accession>A0ACB8BN55</accession>
<organism evidence="1 2">
    <name type="scientific">Leucogyrophana mollusca</name>
    <dbReference type="NCBI Taxonomy" id="85980"/>
    <lineage>
        <taxon>Eukaryota</taxon>
        <taxon>Fungi</taxon>
        <taxon>Dikarya</taxon>
        <taxon>Basidiomycota</taxon>
        <taxon>Agaricomycotina</taxon>
        <taxon>Agaricomycetes</taxon>
        <taxon>Agaricomycetidae</taxon>
        <taxon>Boletales</taxon>
        <taxon>Boletales incertae sedis</taxon>
        <taxon>Leucogyrophana</taxon>
    </lineage>
</organism>
<keyword evidence="2" id="KW-1185">Reference proteome</keyword>
<keyword evidence="1" id="KW-0413">Isomerase</keyword>
<protein>
    <submittedName>
        <fullName evidence="1">Mannose-6-phosphate isomerase</fullName>
    </submittedName>
</protein>
<reference evidence="1" key="1">
    <citation type="journal article" date="2021" name="New Phytol.">
        <title>Evolutionary innovations through gain and loss of genes in the ectomycorrhizal Boletales.</title>
        <authorList>
            <person name="Wu G."/>
            <person name="Miyauchi S."/>
            <person name="Morin E."/>
            <person name="Kuo A."/>
            <person name="Drula E."/>
            <person name="Varga T."/>
            <person name="Kohler A."/>
            <person name="Feng B."/>
            <person name="Cao Y."/>
            <person name="Lipzen A."/>
            <person name="Daum C."/>
            <person name="Hundley H."/>
            <person name="Pangilinan J."/>
            <person name="Johnson J."/>
            <person name="Barry K."/>
            <person name="LaButti K."/>
            <person name="Ng V."/>
            <person name="Ahrendt S."/>
            <person name="Min B."/>
            <person name="Choi I.G."/>
            <person name="Park H."/>
            <person name="Plett J.M."/>
            <person name="Magnuson J."/>
            <person name="Spatafora J.W."/>
            <person name="Nagy L.G."/>
            <person name="Henrissat B."/>
            <person name="Grigoriev I.V."/>
            <person name="Yang Z.L."/>
            <person name="Xu J."/>
            <person name="Martin F.M."/>
        </authorList>
    </citation>
    <scope>NUCLEOTIDE SEQUENCE</scope>
    <source>
        <strain evidence="1">KUC20120723A-06</strain>
    </source>
</reference>
<proteinExistence type="predicted"/>
<dbReference type="EMBL" id="MU266378">
    <property type="protein sequence ID" value="KAH7926686.1"/>
    <property type="molecule type" value="Genomic_DNA"/>
</dbReference>
<evidence type="ECO:0000313" key="1">
    <source>
        <dbReference type="EMBL" id="KAH7926686.1"/>
    </source>
</evidence>